<proteinExistence type="predicted"/>
<keyword evidence="1" id="KW-0472">Membrane</keyword>
<evidence type="ECO:0000256" key="1">
    <source>
        <dbReference type="SAM" id="Phobius"/>
    </source>
</evidence>
<dbReference type="PIR" id="JQ1961">
    <property type="entry name" value="JQ1961"/>
</dbReference>
<sequence>MIFSTSDVQALKEVLQLFIAFVLFISACTLYNVSLLLSKVLGQSYKYSKGLLCVSRISCMTSNKLSLHDNLNAPNSKGPSILVSSFIQYDRASSWLPFRFSRCAPGKKPLICFRELRLFISTYPCTCRVPSCPLST</sequence>
<organismHost>
    <name type="scientific">Musa</name>
    <dbReference type="NCBI Taxonomy" id="4640"/>
</organismHost>
<name>Q65379_BBTV</name>
<organism evidence="2">
    <name type="scientific">Banana bunchy top virus</name>
    <name type="common">BBTV</name>
    <dbReference type="NCBI Taxonomy" id="12585"/>
    <lineage>
        <taxon>Viruses</taxon>
        <taxon>Monodnaviria</taxon>
        <taxon>Shotokuvirae</taxon>
        <taxon>Cressdnaviricota</taxon>
        <taxon>Arfiviricetes</taxon>
        <taxon>Mulpavirales</taxon>
        <taxon>Nanoviridae</taxon>
        <taxon>Babuvirus</taxon>
        <taxon>Babuvirus musae</taxon>
    </lineage>
</organism>
<keyword evidence="1" id="KW-1133">Transmembrane helix</keyword>
<evidence type="ECO:0000313" key="2">
    <source>
        <dbReference type="EMBL" id="AAA57333.1"/>
    </source>
</evidence>
<accession>Q65379</accession>
<protein>
    <submittedName>
        <fullName evidence="2">Uncharacterized protein</fullName>
    </submittedName>
</protein>
<reference evidence="2" key="1">
    <citation type="journal article" date="1995" name="Phytopathology">
        <title>Molecular cloning, sequence analysis, and detection of banana bunchy top virus in Hawaii.</title>
        <authorList>
            <person name="Xie W.S."/>
            <person name="Hu J.S."/>
        </authorList>
    </citation>
    <scope>NUCLEOTIDE SEQUENCE</scope>
    <source>
        <strain evidence="2">Hawaiian</strain>
    </source>
</reference>
<feature type="transmembrane region" description="Helical" evidence="1">
    <location>
        <begin position="14"/>
        <end position="37"/>
    </location>
</feature>
<keyword evidence="1" id="KW-0812">Transmembrane</keyword>
<dbReference type="EMBL" id="U18077">
    <property type="protein sequence ID" value="AAA57333.1"/>
    <property type="molecule type" value="Genomic_DNA"/>
</dbReference>